<dbReference type="InterPro" id="IPR010994">
    <property type="entry name" value="RuvA_2-like"/>
</dbReference>
<sequence length="301" mass="35779">MKTLKSHFWHYNKRQRNGVFFLILIIVVLEVLYFSIDFSSGKLEEIDTRDLIAFQREIDSLREIEKEKRKPKKYSFNPNYITDFKAYKLGMKTEEVDRWLKFRKENQFVNSAKEFQKVTKISDSLLRELAPLFKFPDWVLRKKRRALIRSKSTALRGKRIKNHLENSVVVKGLNDVVAMDLETVRGVESKIAERIIKYRKRLKGFTYASQLYEVWGLKKEIADKILEVFKIVTVPSIKKVNVNTATFKEVLKNPYVNYELCKRIFAYREEVAELEKISELKNIEGFPIEKYDRIILYLEAN</sequence>
<dbReference type="Proteomes" id="UP000231564">
    <property type="component" value="Chromosome MARIT"/>
</dbReference>
<dbReference type="Gene3D" id="1.10.150.280">
    <property type="entry name" value="AF1531-like domain"/>
    <property type="match status" value="2"/>
</dbReference>
<dbReference type="InterPro" id="IPR051675">
    <property type="entry name" value="Endo/Exo/Phosphatase_dom_1"/>
</dbReference>
<dbReference type="PANTHER" id="PTHR21180:SF32">
    <property type="entry name" value="ENDONUCLEASE_EXONUCLEASE_PHOSPHATASE FAMILY DOMAIN-CONTAINING PROTEIN 1"/>
    <property type="match status" value="1"/>
</dbReference>
<reference evidence="2 3" key="1">
    <citation type="submission" date="2016-11" db="EMBL/GenBank/DDBJ databases">
        <authorList>
            <person name="Jaros S."/>
            <person name="Januszkiewicz K."/>
            <person name="Wedrychowicz H."/>
        </authorList>
    </citation>
    <scope>NUCLEOTIDE SEQUENCE [LARGE SCALE GENOMIC DNA]</scope>
    <source>
        <strain evidence="2">NCIMB 2154T</strain>
    </source>
</reference>
<dbReference type="AlphaFoldDB" id="A0A2H1E7R4"/>
<proteinExistence type="predicted"/>
<dbReference type="PANTHER" id="PTHR21180">
    <property type="entry name" value="ENDONUCLEASE/EXONUCLEASE/PHOSPHATASE FAMILY DOMAIN-CONTAINING PROTEIN 1"/>
    <property type="match status" value="1"/>
</dbReference>
<accession>A0A2H1E7R4</accession>
<protein>
    <submittedName>
        <fullName evidence="2">Uncharacterized protein</fullName>
    </submittedName>
</protein>
<name>A0A2H1E7R4_9FLAO</name>
<dbReference type="OrthoDB" id="981124at2"/>
<dbReference type="Pfam" id="PF12836">
    <property type="entry name" value="HHH_3"/>
    <property type="match status" value="2"/>
</dbReference>
<dbReference type="STRING" id="1349785.GCA_000509405_02021"/>
<dbReference type="KEGG" id="tmar:MARIT_0968"/>
<evidence type="ECO:0000313" key="2">
    <source>
        <dbReference type="EMBL" id="SFZ81143.1"/>
    </source>
</evidence>
<organism evidence="2 3">
    <name type="scientific">Tenacibaculum maritimum NCIMB 2154</name>
    <dbReference type="NCBI Taxonomy" id="1349785"/>
    <lineage>
        <taxon>Bacteria</taxon>
        <taxon>Pseudomonadati</taxon>
        <taxon>Bacteroidota</taxon>
        <taxon>Flavobacteriia</taxon>
        <taxon>Flavobacteriales</taxon>
        <taxon>Flavobacteriaceae</taxon>
        <taxon>Tenacibaculum</taxon>
    </lineage>
</organism>
<dbReference type="SUPFAM" id="SSF47781">
    <property type="entry name" value="RuvA domain 2-like"/>
    <property type="match status" value="2"/>
</dbReference>
<keyword evidence="3" id="KW-1185">Reference proteome</keyword>
<keyword evidence="1" id="KW-1133">Transmembrane helix</keyword>
<dbReference type="RefSeq" id="WP_100210907.1">
    <property type="nucleotide sequence ID" value="NZ_CP138495.1"/>
</dbReference>
<keyword evidence="1" id="KW-0472">Membrane</keyword>
<dbReference type="GO" id="GO:0015628">
    <property type="term" value="P:protein secretion by the type II secretion system"/>
    <property type="evidence" value="ECO:0007669"/>
    <property type="project" value="TreeGrafter"/>
</dbReference>
<keyword evidence="1" id="KW-0812">Transmembrane</keyword>
<evidence type="ECO:0000256" key="1">
    <source>
        <dbReference type="SAM" id="Phobius"/>
    </source>
</evidence>
<gene>
    <name evidence="2" type="ORF">MARIT_0968</name>
</gene>
<evidence type="ECO:0000313" key="3">
    <source>
        <dbReference type="Proteomes" id="UP000231564"/>
    </source>
</evidence>
<feature type="transmembrane region" description="Helical" evidence="1">
    <location>
        <begin position="20"/>
        <end position="36"/>
    </location>
</feature>
<dbReference type="EMBL" id="LT634361">
    <property type="protein sequence ID" value="SFZ81143.1"/>
    <property type="molecule type" value="Genomic_DNA"/>
</dbReference>
<dbReference type="GeneID" id="47722532"/>
<dbReference type="GO" id="GO:0015627">
    <property type="term" value="C:type II protein secretion system complex"/>
    <property type="evidence" value="ECO:0007669"/>
    <property type="project" value="TreeGrafter"/>
</dbReference>